<dbReference type="Proteomes" id="UP000659904">
    <property type="component" value="Unassembled WGS sequence"/>
</dbReference>
<name>A0A8J3P1I2_9ACTN</name>
<comment type="caution">
    <text evidence="1">The sequence shown here is derived from an EMBL/GenBank/DDBJ whole genome shotgun (WGS) entry which is preliminary data.</text>
</comment>
<proteinExistence type="predicted"/>
<protein>
    <recommendedName>
        <fullName evidence="3">SIR2-like protein</fullName>
    </recommendedName>
</protein>
<organism evidence="1 2">
    <name type="scientific">Catellatospora citrea</name>
    <dbReference type="NCBI Taxonomy" id="53366"/>
    <lineage>
        <taxon>Bacteria</taxon>
        <taxon>Bacillati</taxon>
        <taxon>Actinomycetota</taxon>
        <taxon>Actinomycetes</taxon>
        <taxon>Micromonosporales</taxon>
        <taxon>Micromonosporaceae</taxon>
        <taxon>Catellatospora</taxon>
    </lineage>
</organism>
<accession>A0A8J3P1I2</accession>
<evidence type="ECO:0000313" key="2">
    <source>
        <dbReference type="Proteomes" id="UP000659904"/>
    </source>
</evidence>
<reference evidence="1 2" key="1">
    <citation type="submission" date="2021-01" db="EMBL/GenBank/DDBJ databases">
        <title>Whole genome shotgun sequence of Catellatospora citrea NBRC 14495.</title>
        <authorList>
            <person name="Komaki H."/>
            <person name="Tamura T."/>
        </authorList>
    </citation>
    <scope>NUCLEOTIDE SEQUENCE [LARGE SCALE GENOMIC DNA]</scope>
    <source>
        <strain evidence="1 2">NBRC 14495</strain>
    </source>
</reference>
<evidence type="ECO:0000313" key="1">
    <source>
        <dbReference type="EMBL" id="GIG00092.1"/>
    </source>
</evidence>
<evidence type="ECO:0008006" key="3">
    <source>
        <dbReference type="Google" id="ProtNLM"/>
    </source>
</evidence>
<dbReference type="AlphaFoldDB" id="A0A8J3P1I2"/>
<dbReference type="EMBL" id="BONH01000025">
    <property type="protein sequence ID" value="GIG00092.1"/>
    <property type="molecule type" value="Genomic_DNA"/>
</dbReference>
<gene>
    <name evidence="1" type="ORF">Cci01nite_51850</name>
</gene>
<sequence>MLSGAGISRGSPANLPLGDEFHDALLHGCFDAASAITGGAVATSGLGLLTSGGRRNILGCIEDCLDSGTVAAVLDCMRVRLPTEDHLLCAMLAARGVLQLTLNFDNGIELAYALLTGRAQLPPDVPADYARALARWREAMPDAPPLRVIATPRDFASRGVGHRPLLVKLRGSVDVGTDGTVVPLRPTMEDLECTLLDDERREALSEAVTGGRLLVIGHSGRDLDVFETLEAMLRPGGFEWVAPQLDDRVAARLRAVDPEQPRRGTAQHVLRAELGELPDWPSVAVAGPPFSQRFAAWWRCVPQLAAAEAYGWMLSEAGHHGEAVLVLRAVAAGTSRRPAAARVRLRLADALARRGGPEDLAEAAVLYAKTSRGRSTPAGLRAYAITRGLECRADHSPTMPVLLTAAAGGAGAVLVALSGHGRLRVMIRVLAGLGRVASRCTEAGLGRRLSRSGRSRTVLVARTAVRVLEAAWRRSILAGTVTRQSDLELLRLRADLLLALLRGTAPAPDAAVRLAGVERAYAHRGNRSGVVEVQLTRALMLLTARDATGFAAAMGAVGDPTGAALRPRTASEVASLRTWASRLEMMSDSDHPGIVRATAVGHA</sequence>
<keyword evidence="2" id="KW-1185">Reference proteome</keyword>